<dbReference type="PANTHER" id="PTHR10730:SF53">
    <property type="entry name" value="GLYCOSYLTRANSFERASE 25 FAMILY MEMBER"/>
    <property type="match status" value="1"/>
</dbReference>
<evidence type="ECO:0000256" key="5">
    <source>
        <dbReference type="SAM" id="SignalP"/>
    </source>
</evidence>
<gene>
    <name evidence="7" type="ORF">ABMA27_000018</name>
</gene>
<feature type="chain" id="PRO_5045207905" description="Glycosyl transferase family 25 domain-containing protein" evidence="5">
    <location>
        <begin position="21"/>
        <end position="566"/>
    </location>
</feature>
<dbReference type="Proteomes" id="UP001549920">
    <property type="component" value="Unassembled WGS sequence"/>
</dbReference>
<feature type="region of interest" description="Disordered" evidence="4">
    <location>
        <begin position="547"/>
        <end position="566"/>
    </location>
</feature>
<dbReference type="EMBL" id="JBEUOH010000001">
    <property type="protein sequence ID" value="KAL0902051.1"/>
    <property type="molecule type" value="Genomic_DNA"/>
</dbReference>
<feature type="domain" description="Glycosyl transferase family 25" evidence="6">
    <location>
        <begin position="321"/>
        <end position="500"/>
    </location>
</feature>
<accession>A0ABR3ILV5</accession>
<keyword evidence="3" id="KW-0808">Transferase</keyword>
<name>A0ABR3ILV5_LOXSC</name>
<keyword evidence="8" id="KW-1185">Reference proteome</keyword>
<comment type="caution">
    <text evidence="7">The sequence shown here is derived from an EMBL/GenBank/DDBJ whole genome shotgun (WGS) entry which is preliminary data.</text>
</comment>
<protein>
    <recommendedName>
        <fullName evidence="6">Glycosyl transferase family 25 domain-containing protein</fullName>
    </recommendedName>
</protein>
<dbReference type="InterPro" id="IPR029044">
    <property type="entry name" value="Nucleotide-diphossugar_trans"/>
</dbReference>
<dbReference type="Gene3D" id="3.90.550.10">
    <property type="entry name" value="Spore Coat Polysaccharide Biosynthesis Protein SpsA, Chain A"/>
    <property type="match status" value="1"/>
</dbReference>
<keyword evidence="5" id="KW-0732">Signal</keyword>
<keyword evidence="2" id="KW-0328">Glycosyltransferase</keyword>
<dbReference type="SUPFAM" id="SSF53448">
    <property type="entry name" value="Nucleotide-diphospho-sugar transferases"/>
    <property type="match status" value="1"/>
</dbReference>
<evidence type="ECO:0000256" key="4">
    <source>
        <dbReference type="SAM" id="MobiDB-lite"/>
    </source>
</evidence>
<evidence type="ECO:0000313" key="7">
    <source>
        <dbReference type="EMBL" id="KAL0902051.1"/>
    </source>
</evidence>
<proteinExistence type="inferred from homology"/>
<evidence type="ECO:0000256" key="2">
    <source>
        <dbReference type="ARBA" id="ARBA00022676"/>
    </source>
</evidence>
<evidence type="ECO:0000259" key="6">
    <source>
        <dbReference type="Pfam" id="PF01755"/>
    </source>
</evidence>
<organism evidence="7 8">
    <name type="scientific">Loxostege sticticalis</name>
    <name type="common">Beet webworm moth</name>
    <dbReference type="NCBI Taxonomy" id="481309"/>
    <lineage>
        <taxon>Eukaryota</taxon>
        <taxon>Metazoa</taxon>
        <taxon>Ecdysozoa</taxon>
        <taxon>Arthropoda</taxon>
        <taxon>Hexapoda</taxon>
        <taxon>Insecta</taxon>
        <taxon>Pterygota</taxon>
        <taxon>Neoptera</taxon>
        <taxon>Endopterygota</taxon>
        <taxon>Lepidoptera</taxon>
        <taxon>Glossata</taxon>
        <taxon>Ditrysia</taxon>
        <taxon>Pyraloidea</taxon>
        <taxon>Crambidae</taxon>
        <taxon>Pyraustinae</taxon>
        <taxon>Loxostege</taxon>
    </lineage>
</organism>
<dbReference type="Pfam" id="PF01755">
    <property type="entry name" value="Glyco_transf_25"/>
    <property type="match status" value="1"/>
</dbReference>
<sequence length="566" mass="66082">MCKFSLLRFVLLVPFICSWCFVEPYDIAVKWPTIGIAVLVRNKAHTLPYFLTCLHDLDYPKDRIYLWFHSDYNEDKSDEILTKWVERYESDYNGVQLTTNSSSTGQLQPDQERPHHWSPQHFEHVINLREQALDFIRKLWADYIFMVDADVFLTNRDTLKDLVKKQLPVVAPMLISDGIYSNFWCAMNEYYYYKRTDDYMPILQREQRGCFPVPMVHTAVLADLRRRASDALGYRPPRHAPLDDIIAFALHAQKHDIPLHICNEQLYGFAPVPLEATDDPSSDLEQLVNVKLEAISRHYPLPLDPLLAHYVTYPQPWKYGMSEIYMINLERRRERREMMEQSFKELGMSVKLFKAIDGRKLDMSDLRSPSITLMQGYEDPYHRRPMKAGEVGCFLSHYFIWKEMVANQSEVALVLEDDIHFVPFFRLRFLTLMNEIKDMDWDLVYIGRKILSDADEPYVSEHTTAPYYSYWTLGYVLRLSGAEKLLAARPLDRLLPVDEFLPIMFDKHPNATWKANFLNRNLKALSAAPLLVHPTHYTGQEGYISDTEDSAVVAPGTPSENARNEL</sequence>
<dbReference type="PANTHER" id="PTHR10730">
    <property type="entry name" value="PROCOLLAGEN-LYSINE,2-OXOGLUTARATE 5-DIOXYGENASE/GLYCOSYLTRANSFERASE 25 FAMILY MEMBER"/>
    <property type="match status" value="1"/>
</dbReference>
<comment type="similarity">
    <text evidence="1">Belongs to the glycosyltransferase 25 family.</text>
</comment>
<dbReference type="CDD" id="cd06532">
    <property type="entry name" value="Glyco_transf_25"/>
    <property type="match status" value="1"/>
</dbReference>
<dbReference type="InterPro" id="IPR050757">
    <property type="entry name" value="Collagen_mod_GT25"/>
</dbReference>
<evidence type="ECO:0000256" key="1">
    <source>
        <dbReference type="ARBA" id="ARBA00006721"/>
    </source>
</evidence>
<evidence type="ECO:0000256" key="3">
    <source>
        <dbReference type="ARBA" id="ARBA00022679"/>
    </source>
</evidence>
<reference evidence="7 8" key="1">
    <citation type="submission" date="2024-06" db="EMBL/GenBank/DDBJ databases">
        <title>A chromosome-level genome assembly of beet webworm, Loxostege sticticalis.</title>
        <authorList>
            <person name="Zhang Y."/>
        </authorList>
    </citation>
    <scope>NUCLEOTIDE SEQUENCE [LARGE SCALE GENOMIC DNA]</scope>
    <source>
        <strain evidence="7">AQ026</strain>
        <tissue evidence="7">Whole body</tissue>
    </source>
</reference>
<feature type="signal peptide" evidence="5">
    <location>
        <begin position="1"/>
        <end position="20"/>
    </location>
</feature>
<dbReference type="InterPro" id="IPR002654">
    <property type="entry name" value="Glyco_trans_25"/>
</dbReference>
<evidence type="ECO:0000313" key="8">
    <source>
        <dbReference type="Proteomes" id="UP001549920"/>
    </source>
</evidence>